<feature type="site" description="Important for substrate specificity" evidence="4">
    <location>
        <position position="68"/>
    </location>
</feature>
<keyword evidence="3 4" id="KW-0546">Nucleotide metabolism</keyword>
<dbReference type="EMBL" id="BKCM01000014">
    <property type="protein sequence ID" value="GER01863.1"/>
    <property type="molecule type" value="Genomic_DNA"/>
</dbReference>
<dbReference type="GO" id="GO:0036218">
    <property type="term" value="F:dTTP diphosphatase activity"/>
    <property type="evidence" value="ECO:0007669"/>
    <property type="project" value="RHEA"/>
</dbReference>
<dbReference type="GO" id="GO:0005737">
    <property type="term" value="C:cytoplasm"/>
    <property type="evidence" value="ECO:0007669"/>
    <property type="project" value="UniProtKB-SubCell"/>
</dbReference>
<keyword evidence="4" id="KW-0963">Cytoplasm</keyword>
<evidence type="ECO:0000256" key="2">
    <source>
        <dbReference type="ARBA" id="ARBA00022801"/>
    </source>
</evidence>
<dbReference type="Pfam" id="PF02545">
    <property type="entry name" value="Maf"/>
    <property type="match status" value="1"/>
</dbReference>
<organism evidence="5 6">
    <name type="scientific">Iodidimonas gelatinilytica</name>
    <dbReference type="NCBI Taxonomy" id="1236966"/>
    <lineage>
        <taxon>Bacteria</taxon>
        <taxon>Pseudomonadati</taxon>
        <taxon>Pseudomonadota</taxon>
        <taxon>Alphaproteobacteria</taxon>
        <taxon>Iodidimonadales</taxon>
        <taxon>Iodidimonadaceae</taxon>
        <taxon>Iodidimonas</taxon>
    </lineage>
</organism>
<dbReference type="InterPro" id="IPR029001">
    <property type="entry name" value="ITPase-like_fam"/>
</dbReference>
<dbReference type="AlphaFoldDB" id="A0A5A7N0S4"/>
<dbReference type="GO" id="GO:0036221">
    <property type="term" value="F:UTP diphosphatase activity"/>
    <property type="evidence" value="ECO:0007669"/>
    <property type="project" value="RHEA"/>
</dbReference>
<dbReference type="Proteomes" id="UP000325187">
    <property type="component" value="Unassembled WGS sequence"/>
</dbReference>
<dbReference type="RefSeq" id="WP_210432648.1">
    <property type="nucleotide sequence ID" value="NZ_BKCM01000014.1"/>
</dbReference>
<comment type="similarity">
    <text evidence="4">Belongs to the Maf family. YhdE subfamily.</text>
</comment>
<dbReference type="CDD" id="cd00555">
    <property type="entry name" value="Maf"/>
    <property type="match status" value="1"/>
</dbReference>
<comment type="caution">
    <text evidence="4">Lacks conserved residue(s) required for the propagation of feature annotation.</text>
</comment>
<gene>
    <name evidence="5" type="ORF">JCM17845_24860</name>
</gene>
<dbReference type="SUPFAM" id="SSF52972">
    <property type="entry name" value="ITPase-like"/>
    <property type="match status" value="1"/>
</dbReference>
<evidence type="ECO:0000313" key="6">
    <source>
        <dbReference type="Proteomes" id="UP000325187"/>
    </source>
</evidence>
<dbReference type="PANTHER" id="PTHR43213">
    <property type="entry name" value="BIFUNCTIONAL DTTP/UTP PYROPHOSPHATASE/METHYLTRANSFERASE PROTEIN-RELATED"/>
    <property type="match status" value="1"/>
</dbReference>
<comment type="catalytic activity">
    <reaction evidence="4">
        <text>UTP + H2O = UMP + diphosphate + H(+)</text>
        <dbReference type="Rhea" id="RHEA:29395"/>
        <dbReference type="ChEBI" id="CHEBI:15377"/>
        <dbReference type="ChEBI" id="CHEBI:15378"/>
        <dbReference type="ChEBI" id="CHEBI:33019"/>
        <dbReference type="ChEBI" id="CHEBI:46398"/>
        <dbReference type="ChEBI" id="CHEBI:57865"/>
        <dbReference type="EC" id="3.6.1.9"/>
    </reaction>
</comment>
<comment type="cofactor">
    <cofactor evidence="1 4">
        <name>a divalent metal cation</name>
        <dbReference type="ChEBI" id="CHEBI:60240"/>
    </cofactor>
</comment>
<comment type="subcellular location">
    <subcellularLocation>
        <location evidence="4">Cytoplasm</location>
    </subcellularLocation>
</comment>
<dbReference type="GO" id="GO:0009117">
    <property type="term" value="P:nucleotide metabolic process"/>
    <property type="evidence" value="ECO:0007669"/>
    <property type="project" value="UniProtKB-KW"/>
</dbReference>
<feature type="active site" description="Proton acceptor" evidence="4">
    <location>
        <position position="67"/>
    </location>
</feature>
<comment type="function">
    <text evidence="4">Nucleoside triphosphate pyrophosphatase that hydrolyzes dTTP and UTP. May have a dual role in cell division arrest and in preventing the incorporation of modified nucleotides into cellular nucleic acids.</text>
</comment>
<dbReference type="HAMAP" id="MF_00528">
    <property type="entry name" value="Maf"/>
    <property type="match status" value="1"/>
</dbReference>
<sequence length="196" mass="21466">MILASASPRRVALLDQIGVYPDAVVPADIDEQVHKAEQPRPYARRMAFEKARHVAKDHPDCFILAADTVVSVGRRILPKALDRQTADDCLAILSGRRHRVTCGVALVCPDGRCLERQVDTVVIFKRLSADERRAYLDSGDWHGKAGGYALQGYAAAFVRRISGSYSTVVGLPLFDVSQMLQGQGYPLLKGWACSDG</sequence>
<reference evidence="5 6" key="1">
    <citation type="submission" date="2019-09" db="EMBL/GenBank/DDBJ databases">
        <title>NBRP : Genome information of microbial organism related human and environment.</title>
        <authorList>
            <person name="Hattori M."/>
            <person name="Oshima K."/>
            <person name="Inaba H."/>
            <person name="Suda W."/>
            <person name="Sakamoto M."/>
            <person name="Iino T."/>
            <person name="Kitahara M."/>
            <person name="Oshida Y."/>
            <person name="Iida T."/>
            <person name="Kudo T."/>
            <person name="Itoh T."/>
            <person name="Ohkuma M."/>
        </authorList>
    </citation>
    <scope>NUCLEOTIDE SEQUENCE [LARGE SCALE GENOMIC DNA]</scope>
    <source>
        <strain evidence="5 6">Mie-1</strain>
    </source>
</reference>
<accession>A0A5A7N0S4</accession>
<comment type="caution">
    <text evidence="5">The sequence shown here is derived from an EMBL/GenBank/DDBJ whole genome shotgun (WGS) entry which is preliminary data.</text>
</comment>
<keyword evidence="6" id="KW-1185">Reference proteome</keyword>
<comment type="catalytic activity">
    <reaction evidence="4">
        <text>dTTP + H2O = dTMP + diphosphate + H(+)</text>
        <dbReference type="Rhea" id="RHEA:28534"/>
        <dbReference type="ChEBI" id="CHEBI:15377"/>
        <dbReference type="ChEBI" id="CHEBI:15378"/>
        <dbReference type="ChEBI" id="CHEBI:33019"/>
        <dbReference type="ChEBI" id="CHEBI:37568"/>
        <dbReference type="ChEBI" id="CHEBI:63528"/>
        <dbReference type="EC" id="3.6.1.9"/>
    </reaction>
</comment>
<feature type="site" description="Important for substrate specificity" evidence="4">
    <location>
        <position position="151"/>
    </location>
</feature>
<dbReference type="InterPro" id="IPR003697">
    <property type="entry name" value="Maf-like"/>
</dbReference>
<evidence type="ECO:0000256" key="4">
    <source>
        <dbReference type="HAMAP-Rule" id="MF_00528"/>
    </source>
</evidence>
<dbReference type="EC" id="3.6.1.9" evidence="4"/>
<evidence type="ECO:0000256" key="3">
    <source>
        <dbReference type="ARBA" id="ARBA00023080"/>
    </source>
</evidence>
<dbReference type="PANTHER" id="PTHR43213:SF5">
    <property type="entry name" value="BIFUNCTIONAL DTTP_UTP PYROPHOSPHATASE_METHYLTRANSFERASE PROTEIN-RELATED"/>
    <property type="match status" value="1"/>
</dbReference>
<protein>
    <recommendedName>
        <fullName evidence="4">dTTP/UTP pyrophosphatase</fullName>
        <shortName evidence="4">dTTPase/UTPase</shortName>
        <ecNumber evidence="4">3.6.1.9</ecNumber>
    </recommendedName>
    <alternativeName>
        <fullName evidence="4">Nucleoside triphosphate pyrophosphatase</fullName>
    </alternativeName>
    <alternativeName>
        <fullName evidence="4">Nucleotide pyrophosphatase</fullName>
        <shortName evidence="4">Nucleotide PPase</shortName>
    </alternativeName>
</protein>
<proteinExistence type="inferred from homology"/>
<evidence type="ECO:0000313" key="5">
    <source>
        <dbReference type="EMBL" id="GER01863.1"/>
    </source>
</evidence>
<evidence type="ECO:0000256" key="1">
    <source>
        <dbReference type="ARBA" id="ARBA00001968"/>
    </source>
</evidence>
<dbReference type="NCBIfam" id="TIGR00172">
    <property type="entry name" value="maf"/>
    <property type="match status" value="1"/>
</dbReference>
<keyword evidence="2 4" id="KW-0378">Hydrolase</keyword>
<feature type="site" description="Important for substrate specificity" evidence="4">
    <location>
        <position position="9"/>
    </location>
</feature>
<dbReference type="Gene3D" id="3.90.950.10">
    <property type="match status" value="1"/>
</dbReference>
<dbReference type="PIRSF" id="PIRSF006305">
    <property type="entry name" value="Maf"/>
    <property type="match status" value="1"/>
</dbReference>
<name>A0A5A7N0S4_9PROT</name>